<dbReference type="EMBL" id="DS985242">
    <property type="protein sequence ID" value="EDV27557.1"/>
    <property type="molecule type" value="Genomic_DNA"/>
</dbReference>
<proteinExistence type="predicted"/>
<dbReference type="Proteomes" id="UP000009022">
    <property type="component" value="Unassembled WGS sequence"/>
</dbReference>
<sequence>MNIHDNISEFMENINGAINGSISKDWLLPKRSIVIDISFIILALVITVSNVKCVYKIGKSFRKYKSNTFYSAARLLMTLLVVVNTSFLILISSIIVPSQLVGYWIGGIYTCNTVGVLIEIWTNFVTLLATIISLERYLAIKKPFRYNNLCSPWKIKLLLIFILIISSLVGILSLFLNRFALIAYVPVCQIVIDNVHDINSLEYATLWLDMSCFIPCCGILLLTTMEVLLELKQMSVRVRNLSVIPLPLSQYGHNRDLRQTKRLARIVIMITVLHLLCWIPQRICTYIQRLSGIDQASYVFYSHVSVITKMLDMLVVPLAIFWSQQKCISKKRRSRIGKSLPLVPP</sequence>
<dbReference type="KEGG" id="tad:TRIADDRAFT_53370"/>
<dbReference type="CTD" id="6750606"/>
<reference evidence="11 12" key="1">
    <citation type="journal article" date="2008" name="Nature">
        <title>The Trichoplax genome and the nature of placozoans.</title>
        <authorList>
            <person name="Srivastava M."/>
            <person name="Begovic E."/>
            <person name="Chapman J."/>
            <person name="Putnam N.H."/>
            <person name="Hellsten U."/>
            <person name="Kawashima T."/>
            <person name="Kuo A."/>
            <person name="Mitros T."/>
            <person name="Salamov A."/>
            <person name="Carpenter M.L."/>
            <person name="Signorovitch A.Y."/>
            <person name="Moreno M.A."/>
            <person name="Kamm K."/>
            <person name="Grimwood J."/>
            <person name="Schmutz J."/>
            <person name="Shapiro H."/>
            <person name="Grigoriev I.V."/>
            <person name="Buss L.W."/>
            <person name="Schierwater B."/>
            <person name="Dellaporta S.L."/>
            <person name="Rokhsar D.S."/>
        </authorList>
    </citation>
    <scope>NUCLEOTIDE SEQUENCE [LARGE SCALE GENOMIC DNA]</scope>
    <source>
        <strain evidence="11 12">Grell-BS-1999</strain>
    </source>
</reference>
<evidence type="ECO:0000313" key="12">
    <source>
        <dbReference type="Proteomes" id="UP000009022"/>
    </source>
</evidence>
<dbReference type="GO" id="GO:0007218">
    <property type="term" value="P:neuropeptide signaling pathway"/>
    <property type="evidence" value="ECO:0000318"/>
    <property type="project" value="GO_Central"/>
</dbReference>
<evidence type="ECO:0000256" key="4">
    <source>
        <dbReference type="ARBA" id="ARBA00022989"/>
    </source>
</evidence>
<dbReference type="InterPro" id="IPR017452">
    <property type="entry name" value="GPCR_Rhodpsn_7TM"/>
</dbReference>
<keyword evidence="5" id="KW-0297">G-protein coupled receptor</keyword>
<dbReference type="PROSITE" id="PS50262">
    <property type="entry name" value="G_PROTEIN_RECEP_F1_2"/>
    <property type="match status" value="1"/>
</dbReference>
<evidence type="ECO:0000256" key="8">
    <source>
        <dbReference type="ARBA" id="ARBA00023224"/>
    </source>
</evidence>
<name>B3RP18_TRIAD</name>
<dbReference type="GO" id="GO:0008528">
    <property type="term" value="F:G protein-coupled peptide receptor activity"/>
    <property type="evidence" value="ECO:0000318"/>
    <property type="project" value="GO_Central"/>
</dbReference>
<feature type="transmembrane region" description="Helical" evidence="9">
    <location>
        <begin position="301"/>
        <end position="323"/>
    </location>
</feature>
<evidence type="ECO:0000256" key="1">
    <source>
        <dbReference type="ARBA" id="ARBA00004651"/>
    </source>
</evidence>
<evidence type="ECO:0000256" key="6">
    <source>
        <dbReference type="ARBA" id="ARBA00023136"/>
    </source>
</evidence>
<keyword evidence="3 9" id="KW-0812">Transmembrane</keyword>
<dbReference type="RefSeq" id="XP_002109391.1">
    <property type="nucleotide sequence ID" value="XM_002109355.1"/>
</dbReference>
<dbReference type="FunCoup" id="B3RP18">
    <property type="interactions" value="99"/>
</dbReference>
<keyword evidence="2" id="KW-1003">Cell membrane</keyword>
<evidence type="ECO:0000256" key="5">
    <source>
        <dbReference type="ARBA" id="ARBA00023040"/>
    </source>
</evidence>
<feature type="transmembrane region" description="Helical" evidence="9">
    <location>
        <begin position="155"/>
        <end position="176"/>
    </location>
</feature>
<dbReference type="GO" id="GO:0005886">
    <property type="term" value="C:plasma membrane"/>
    <property type="evidence" value="ECO:0000318"/>
    <property type="project" value="GO_Central"/>
</dbReference>
<feature type="domain" description="G-protein coupled receptors family 1 profile" evidence="10">
    <location>
        <begin position="49"/>
        <end position="320"/>
    </location>
</feature>
<dbReference type="HOGENOM" id="CLU_824713_0_0_1"/>
<keyword evidence="8" id="KW-0807">Transducer</keyword>
<evidence type="ECO:0000313" key="11">
    <source>
        <dbReference type="EMBL" id="EDV27557.1"/>
    </source>
</evidence>
<dbReference type="InterPro" id="IPR000276">
    <property type="entry name" value="GPCR_Rhodpsn"/>
</dbReference>
<dbReference type="InParanoid" id="B3RP18"/>
<evidence type="ECO:0000256" key="2">
    <source>
        <dbReference type="ARBA" id="ARBA00022475"/>
    </source>
</evidence>
<dbReference type="PANTHER" id="PTHR24230:SF163">
    <property type="entry name" value="CORAZONIN RECEPTOR, ISOFORM B"/>
    <property type="match status" value="1"/>
</dbReference>
<evidence type="ECO:0000256" key="3">
    <source>
        <dbReference type="ARBA" id="ARBA00022692"/>
    </source>
</evidence>
<keyword evidence="6 9" id="KW-0472">Membrane</keyword>
<feature type="transmembrane region" description="Helical" evidence="9">
    <location>
        <begin position="33"/>
        <end position="55"/>
    </location>
</feature>
<keyword evidence="12" id="KW-1185">Reference proteome</keyword>
<comment type="subcellular location">
    <subcellularLocation>
        <location evidence="1">Cell membrane</location>
        <topology evidence="1">Multi-pass membrane protein</topology>
    </subcellularLocation>
</comment>
<dbReference type="GeneID" id="6750606"/>
<protein>
    <recommendedName>
        <fullName evidence="10">G-protein coupled receptors family 1 profile domain-containing protein</fullName>
    </recommendedName>
</protein>
<dbReference type="Pfam" id="PF00001">
    <property type="entry name" value="7tm_1"/>
    <property type="match status" value="1"/>
</dbReference>
<organism evidence="11 12">
    <name type="scientific">Trichoplax adhaerens</name>
    <name type="common">Trichoplax reptans</name>
    <dbReference type="NCBI Taxonomy" id="10228"/>
    <lineage>
        <taxon>Eukaryota</taxon>
        <taxon>Metazoa</taxon>
        <taxon>Placozoa</taxon>
        <taxon>Uniplacotomia</taxon>
        <taxon>Trichoplacea</taxon>
        <taxon>Trichoplacidae</taxon>
        <taxon>Trichoplax</taxon>
    </lineage>
</organism>
<dbReference type="SUPFAM" id="SSF81321">
    <property type="entry name" value="Family A G protein-coupled receptor-like"/>
    <property type="match status" value="1"/>
</dbReference>
<keyword evidence="7" id="KW-0675">Receptor</keyword>
<dbReference type="AlphaFoldDB" id="B3RP18"/>
<feature type="transmembrane region" description="Helical" evidence="9">
    <location>
        <begin position="75"/>
        <end position="95"/>
    </location>
</feature>
<evidence type="ECO:0000256" key="7">
    <source>
        <dbReference type="ARBA" id="ARBA00023170"/>
    </source>
</evidence>
<feature type="transmembrane region" description="Helical" evidence="9">
    <location>
        <begin position="101"/>
        <end position="134"/>
    </location>
</feature>
<evidence type="ECO:0000259" key="10">
    <source>
        <dbReference type="PROSITE" id="PS50262"/>
    </source>
</evidence>
<keyword evidence="4 9" id="KW-1133">Transmembrane helix</keyword>
<feature type="transmembrane region" description="Helical" evidence="9">
    <location>
        <begin position="206"/>
        <end position="229"/>
    </location>
</feature>
<gene>
    <name evidence="11" type="ORF">TRIADDRAFT_53370</name>
</gene>
<dbReference type="CDD" id="cd00637">
    <property type="entry name" value="7tm_classA_rhodopsin-like"/>
    <property type="match status" value="1"/>
</dbReference>
<dbReference type="Gene3D" id="1.20.1070.10">
    <property type="entry name" value="Rhodopsin 7-helix transmembrane proteins"/>
    <property type="match status" value="1"/>
</dbReference>
<evidence type="ECO:0000256" key="9">
    <source>
        <dbReference type="SAM" id="Phobius"/>
    </source>
</evidence>
<dbReference type="PhylomeDB" id="B3RP18"/>
<feature type="transmembrane region" description="Helical" evidence="9">
    <location>
        <begin position="263"/>
        <end position="281"/>
    </location>
</feature>
<dbReference type="PANTHER" id="PTHR24230">
    <property type="entry name" value="G-PROTEIN COUPLED RECEPTOR"/>
    <property type="match status" value="1"/>
</dbReference>
<accession>B3RP18</accession>
<dbReference type="STRING" id="10228.B3RP18"/>